<dbReference type="InterPro" id="IPR005077">
    <property type="entry name" value="Peptidase_C11"/>
</dbReference>
<evidence type="ECO:0000313" key="2">
    <source>
        <dbReference type="Proteomes" id="UP000198406"/>
    </source>
</evidence>
<dbReference type="PANTHER" id="PTHR37835">
    <property type="entry name" value="ALPHA-CLOSTRIPAIN"/>
    <property type="match status" value="1"/>
</dbReference>
<gene>
    <name evidence="1" type="ORF">FisN_19Hu100</name>
</gene>
<proteinExistence type="predicted"/>
<reference evidence="1 2" key="1">
    <citation type="journal article" date="2015" name="Plant Cell">
        <title>Oil accumulation by the oleaginous diatom Fistulifera solaris as revealed by the genome and transcriptome.</title>
        <authorList>
            <person name="Tanaka T."/>
            <person name="Maeda Y."/>
            <person name="Veluchamy A."/>
            <person name="Tanaka M."/>
            <person name="Abida H."/>
            <person name="Marechal E."/>
            <person name="Bowler C."/>
            <person name="Muto M."/>
            <person name="Sunaga Y."/>
            <person name="Tanaka M."/>
            <person name="Yoshino T."/>
            <person name="Taniguchi T."/>
            <person name="Fukuda Y."/>
            <person name="Nemoto M."/>
            <person name="Matsumoto M."/>
            <person name="Wong P.S."/>
            <person name="Aburatani S."/>
            <person name="Fujibuchi W."/>
        </authorList>
    </citation>
    <scope>NUCLEOTIDE SEQUENCE [LARGE SCALE GENOMIC DNA]</scope>
    <source>
        <strain evidence="1 2">JPCC DA0580</strain>
    </source>
</reference>
<comment type="caution">
    <text evidence="1">The sequence shown here is derived from an EMBL/GenBank/DDBJ whole genome shotgun (WGS) entry which is preliminary data.</text>
</comment>
<organism evidence="1 2">
    <name type="scientific">Fistulifera solaris</name>
    <name type="common">Oleaginous diatom</name>
    <dbReference type="NCBI Taxonomy" id="1519565"/>
    <lineage>
        <taxon>Eukaryota</taxon>
        <taxon>Sar</taxon>
        <taxon>Stramenopiles</taxon>
        <taxon>Ochrophyta</taxon>
        <taxon>Bacillariophyta</taxon>
        <taxon>Bacillariophyceae</taxon>
        <taxon>Bacillariophycidae</taxon>
        <taxon>Naviculales</taxon>
        <taxon>Naviculaceae</taxon>
        <taxon>Fistulifera</taxon>
    </lineage>
</organism>
<sequence length="433" mass="47931">MADNNLESFLRQDNFELISSEGIKDSSLTTWVYFDGRNYGTGEDIKEPLREVYFSDGSPVTEKNEGSAYMTWNHEMQKMVIEGFVQGEQDGDHPQTLFDFLSYGLRDCVDKGSTEYMVIMASHGNGMFGFGGDENHSRRRLALSNGDMTVAMRAALESVEGAPEKFDVIGFDACSMQSVDVADDLRHATKYLLASEAAEPAEGWTYNYLDLVSTASALGIAENLYNNFLSHSSAGDDTVPKLLSIADMSKFSNFLSAFDSLSEELNREMLKDQNVHNIIKRAHIESIAFVGGTDPVDTAFPSSIDVGSFLDQFKLFCEPQGGSELDLRLQEAAALYASQFISRGVGPGAPIAATGMSIMFPRKEMMEKDNDLYQNLLDTSYHTSTKDLPRWLEFLENYYSSTFLGEMIDGSVCTKNHGNSAKSSLRGTQSWHG</sequence>
<protein>
    <recommendedName>
        <fullName evidence="3">Clostripain</fullName>
    </recommendedName>
</protein>
<dbReference type="PANTHER" id="PTHR37835:SF1">
    <property type="entry name" value="ALPHA-CLOSTRIPAIN"/>
    <property type="match status" value="1"/>
</dbReference>
<dbReference type="AlphaFoldDB" id="A0A1Z5JZR9"/>
<dbReference type="Proteomes" id="UP000198406">
    <property type="component" value="Unassembled WGS sequence"/>
</dbReference>
<name>A0A1Z5JZR9_FISSO</name>
<dbReference type="Pfam" id="PF03415">
    <property type="entry name" value="Peptidase_C11"/>
    <property type="match status" value="1"/>
</dbReference>
<evidence type="ECO:0000313" key="1">
    <source>
        <dbReference type="EMBL" id="GAX19525.1"/>
    </source>
</evidence>
<accession>A0A1Z5JZR9</accession>
<dbReference type="InParanoid" id="A0A1Z5JZR9"/>
<evidence type="ECO:0008006" key="3">
    <source>
        <dbReference type="Google" id="ProtNLM"/>
    </source>
</evidence>
<dbReference type="OrthoDB" id="542405at2759"/>
<keyword evidence="2" id="KW-1185">Reference proteome</keyword>
<dbReference type="EMBL" id="BDSP01000137">
    <property type="protein sequence ID" value="GAX19525.1"/>
    <property type="molecule type" value="Genomic_DNA"/>
</dbReference>